<dbReference type="GO" id="GO:0046872">
    <property type="term" value="F:metal ion binding"/>
    <property type="evidence" value="ECO:0007669"/>
    <property type="project" value="UniProtKB-KW"/>
</dbReference>
<comment type="subcellular location">
    <subcellularLocation>
        <location evidence="3">Nucleus</location>
        <location evidence="3">PML body</location>
    </subcellularLocation>
</comment>
<keyword evidence="5" id="KW-0479">Metal-binding</keyword>
<dbReference type="GO" id="GO:0005737">
    <property type="term" value="C:cytoplasm"/>
    <property type="evidence" value="ECO:0007669"/>
    <property type="project" value="TreeGrafter"/>
</dbReference>
<keyword evidence="10" id="KW-0539">Nucleus</keyword>
<dbReference type="PANTHER" id="PTHR15822">
    <property type="entry name" value="TRAF AND TNF RECEPTOR-ASSOCIATED PROTEIN"/>
    <property type="match status" value="1"/>
</dbReference>
<accession>A0A3M6UDG5</accession>
<dbReference type="STRING" id="46731.A0A3M6UDG5"/>
<dbReference type="Pfam" id="PF03372">
    <property type="entry name" value="Exo_endo_phos"/>
    <property type="match status" value="1"/>
</dbReference>
<evidence type="ECO:0000256" key="3">
    <source>
        <dbReference type="ARBA" id="ARBA00004322"/>
    </source>
</evidence>
<evidence type="ECO:0000313" key="12">
    <source>
        <dbReference type="EMBL" id="RMX51702.1"/>
    </source>
</evidence>
<dbReference type="SUPFAM" id="SSF56219">
    <property type="entry name" value="DNase I-like"/>
    <property type="match status" value="1"/>
</dbReference>
<proteinExistence type="predicted"/>
<dbReference type="Gene3D" id="3.60.10.10">
    <property type="entry name" value="Endonuclease/exonuclease/phosphatase"/>
    <property type="match status" value="1"/>
</dbReference>
<comment type="cofactor">
    <cofactor evidence="2">
        <name>Mg(2+)</name>
        <dbReference type="ChEBI" id="CHEBI:18420"/>
    </cofactor>
</comment>
<name>A0A3M6UDG5_POCDA</name>
<keyword evidence="8" id="KW-0460">Magnesium</keyword>
<evidence type="ECO:0000256" key="6">
    <source>
        <dbReference type="ARBA" id="ARBA00022763"/>
    </source>
</evidence>
<reference evidence="12 13" key="1">
    <citation type="journal article" date="2018" name="Sci. Rep.">
        <title>Comparative analysis of the Pocillopora damicornis genome highlights role of immune system in coral evolution.</title>
        <authorList>
            <person name="Cunning R."/>
            <person name="Bay R.A."/>
            <person name="Gillette P."/>
            <person name="Baker A.C."/>
            <person name="Traylor-Knowles N."/>
        </authorList>
    </citation>
    <scope>NUCLEOTIDE SEQUENCE [LARGE SCALE GENOMIC DNA]</scope>
    <source>
        <strain evidence="12">RSMAS</strain>
        <tissue evidence="12">Whole animal</tissue>
    </source>
</reference>
<keyword evidence="7" id="KW-0378">Hydrolase</keyword>
<dbReference type="EMBL" id="RCHS01001724">
    <property type="protein sequence ID" value="RMX51702.1"/>
    <property type="molecule type" value="Genomic_DNA"/>
</dbReference>
<dbReference type="Proteomes" id="UP000275408">
    <property type="component" value="Unassembled WGS sequence"/>
</dbReference>
<protein>
    <recommendedName>
        <fullName evidence="11">Endonuclease/exonuclease/phosphatase domain-containing protein</fullName>
    </recommendedName>
</protein>
<dbReference type="CDD" id="cd09080">
    <property type="entry name" value="TDP2"/>
    <property type="match status" value="1"/>
</dbReference>
<dbReference type="InterPro" id="IPR036691">
    <property type="entry name" value="Endo/exonu/phosph_ase_sf"/>
</dbReference>
<dbReference type="GO" id="GO:0070260">
    <property type="term" value="F:5'-tyrosyl-DNA phosphodiesterase activity"/>
    <property type="evidence" value="ECO:0007669"/>
    <property type="project" value="TreeGrafter"/>
</dbReference>
<keyword evidence="4" id="KW-0540">Nuclease</keyword>
<organism evidence="12 13">
    <name type="scientific">Pocillopora damicornis</name>
    <name type="common">Cauliflower coral</name>
    <name type="synonym">Millepora damicornis</name>
    <dbReference type="NCBI Taxonomy" id="46731"/>
    <lineage>
        <taxon>Eukaryota</taxon>
        <taxon>Metazoa</taxon>
        <taxon>Cnidaria</taxon>
        <taxon>Anthozoa</taxon>
        <taxon>Hexacorallia</taxon>
        <taxon>Scleractinia</taxon>
        <taxon>Astrocoeniina</taxon>
        <taxon>Pocilloporidae</taxon>
        <taxon>Pocillopora</taxon>
    </lineage>
</organism>
<evidence type="ECO:0000313" key="13">
    <source>
        <dbReference type="Proteomes" id="UP000275408"/>
    </source>
</evidence>
<evidence type="ECO:0000256" key="4">
    <source>
        <dbReference type="ARBA" id="ARBA00022722"/>
    </source>
</evidence>
<evidence type="ECO:0000256" key="8">
    <source>
        <dbReference type="ARBA" id="ARBA00022842"/>
    </source>
</evidence>
<dbReference type="AlphaFoldDB" id="A0A3M6UDG5"/>
<evidence type="ECO:0000256" key="7">
    <source>
        <dbReference type="ARBA" id="ARBA00022801"/>
    </source>
</evidence>
<sequence length="272" mass="31220">MRERMKELGKIVEDLEPDVLAFQEVTLDNLAVLREQRWFSRYHLIPRGVLKSDGKHFVIILSVFPVEKWLVHPFTNNVDSTSNRGLVLAEVRNTISSRDVAFVFVATHLAYGGFGTTQREQQLKESFPIISSYDNVCIMGDLNIYENIDGEVVLPPAWFDVWLSIPGNSNENGFTCDRLKNSILRGPPAVNATNYKARYDRVFCKLFDFKVKEMRIVGDEVTRTGILPSDHFGLFTVVEHIEKSETEKQKQSTGSESKVYFKRPRGWEKLIK</sequence>
<evidence type="ECO:0000256" key="9">
    <source>
        <dbReference type="ARBA" id="ARBA00023204"/>
    </source>
</evidence>
<dbReference type="PANTHER" id="PTHR15822:SF4">
    <property type="entry name" value="TYROSYL-DNA PHOSPHODIESTERASE 2"/>
    <property type="match status" value="1"/>
</dbReference>
<evidence type="ECO:0000256" key="10">
    <source>
        <dbReference type="ARBA" id="ARBA00023242"/>
    </source>
</evidence>
<dbReference type="GO" id="GO:0003697">
    <property type="term" value="F:single-stranded DNA binding"/>
    <property type="evidence" value="ECO:0007669"/>
    <property type="project" value="TreeGrafter"/>
</dbReference>
<evidence type="ECO:0000256" key="2">
    <source>
        <dbReference type="ARBA" id="ARBA00001946"/>
    </source>
</evidence>
<dbReference type="GO" id="GO:0016605">
    <property type="term" value="C:PML body"/>
    <property type="evidence" value="ECO:0007669"/>
    <property type="project" value="UniProtKB-SubCell"/>
</dbReference>
<comment type="cofactor">
    <cofactor evidence="1">
        <name>Mn(2+)</name>
        <dbReference type="ChEBI" id="CHEBI:29035"/>
    </cofactor>
</comment>
<evidence type="ECO:0000256" key="5">
    <source>
        <dbReference type="ARBA" id="ARBA00022723"/>
    </source>
</evidence>
<evidence type="ECO:0000259" key="11">
    <source>
        <dbReference type="Pfam" id="PF03372"/>
    </source>
</evidence>
<dbReference type="OrthoDB" id="9975959at2759"/>
<comment type="caution">
    <text evidence="12">The sequence shown here is derived from an EMBL/GenBank/DDBJ whole genome shotgun (WGS) entry which is preliminary data.</text>
</comment>
<keyword evidence="9" id="KW-0234">DNA repair</keyword>
<dbReference type="InterPro" id="IPR005135">
    <property type="entry name" value="Endo/exonuclease/phosphatase"/>
</dbReference>
<evidence type="ECO:0000256" key="1">
    <source>
        <dbReference type="ARBA" id="ARBA00001936"/>
    </source>
</evidence>
<dbReference type="InterPro" id="IPR051547">
    <property type="entry name" value="TDP2-like"/>
</dbReference>
<keyword evidence="13" id="KW-1185">Reference proteome</keyword>
<gene>
    <name evidence="12" type="ORF">pdam_00008086</name>
</gene>
<feature type="domain" description="Endonuclease/exonuclease/phosphatase" evidence="11">
    <location>
        <begin position="3"/>
        <end position="231"/>
    </location>
</feature>
<keyword evidence="6" id="KW-0227">DNA damage</keyword>
<dbReference type="GO" id="GO:0006302">
    <property type="term" value="P:double-strand break repair"/>
    <property type="evidence" value="ECO:0007669"/>
    <property type="project" value="TreeGrafter"/>
</dbReference>
<dbReference type="GO" id="GO:0004518">
    <property type="term" value="F:nuclease activity"/>
    <property type="evidence" value="ECO:0007669"/>
    <property type="project" value="UniProtKB-KW"/>
</dbReference>